<evidence type="ECO:0000313" key="3">
    <source>
        <dbReference type="Proteomes" id="UP001595648"/>
    </source>
</evidence>
<name>A0ABV7MQV4_9HYPH</name>
<keyword evidence="3" id="KW-1185">Reference proteome</keyword>
<feature type="compositionally biased region" description="Low complexity" evidence="1">
    <location>
        <begin position="99"/>
        <end position="112"/>
    </location>
</feature>
<feature type="region of interest" description="Disordered" evidence="1">
    <location>
        <begin position="1"/>
        <end position="21"/>
    </location>
</feature>
<organism evidence="2 3">
    <name type="scientific">Mesorhizobium cantuariense</name>
    <dbReference type="NCBI Taxonomy" id="1300275"/>
    <lineage>
        <taxon>Bacteria</taxon>
        <taxon>Pseudomonadati</taxon>
        <taxon>Pseudomonadota</taxon>
        <taxon>Alphaproteobacteria</taxon>
        <taxon>Hyphomicrobiales</taxon>
        <taxon>Phyllobacteriaceae</taxon>
        <taxon>Mesorhizobium</taxon>
    </lineage>
</organism>
<feature type="compositionally biased region" description="Basic residues" evidence="1">
    <location>
        <begin position="113"/>
        <end position="130"/>
    </location>
</feature>
<sequence length="156" mass="16192">MSGRTEGGAKERNIRKRNPMPTRYATIITGDDGQEIVSAIGEFEGAAPRPRLGRVEPVAPDVLIGMVRDEAGGFGFPQAGIAGHLVGLVMARLKARVGAAEPAQAAKPAGAARPKRAPRAKKRAKKKSARSTKPASRARSAPPSIGISAADGQAHD</sequence>
<evidence type="ECO:0000313" key="2">
    <source>
        <dbReference type="EMBL" id="MFC3324286.1"/>
    </source>
</evidence>
<comment type="caution">
    <text evidence="2">The sequence shown here is derived from an EMBL/GenBank/DDBJ whole genome shotgun (WGS) entry which is preliminary data.</text>
</comment>
<dbReference type="EMBL" id="JBHRVD010000001">
    <property type="protein sequence ID" value="MFC3324286.1"/>
    <property type="molecule type" value="Genomic_DNA"/>
</dbReference>
<feature type="compositionally biased region" description="Low complexity" evidence="1">
    <location>
        <begin position="131"/>
        <end position="144"/>
    </location>
</feature>
<dbReference type="Proteomes" id="UP001595648">
    <property type="component" value="Unassembled WGS sequence"/>
</dbReference>
<protein>
    <submittedName>
        <fullName evidence="2">Uncharacterized protein</fullName>
    </submittedName>
</protein>
<gene>
    <name evidence="2" type="ORF">ACFOJ9_21340</name>
</gene>
<proteinExistence type="predicted"/>
<accession>A0ABV7MQV4</accession>
<evidence type="ECO:0000256" key="1">
    <source>
        <dbReference type="SAM" id="MobiDB-lite"/>
    </source>
</evidence>
<feature type="region of interest" description="Disordered" evidence="1">
    <location>
        <begin position="97"/>
        <end position="156"/>
    </location>
</feature>
<reference evidence="3" key="1">
    <citation type="journal article" date="2019" name="Int. J. Syst. Evol. Microbiol.">
        <title>The Global Catalogue of Microorganisms (GCM) 10K type strain sequencing project: providing services to taxonomists for standard genome sequencing and annotation.</title>
        <authorList>
            <consortium name="The Broad Institute Genomics Platform"/>
            <consortium name="The Broad Institute Genome Sequencing Center for Infectious Disease"/>
            <person name="Wu L."/>
            <person name="Ma J."/>
        </authorList>
    </citation>
    <scope>NUCLEOTIDE SEQUENCE [LARGE SCALE GENOMIC DNA]</scope>
    <source>
        <strain evidence="3">ICMP 19515</strain>
    </source>
</reference>
<dbReference type="RefSeq" id="WP_378981042.1">
    <property type="nucleotide sequence ID" value="NZ_JBHRVD010000001.1"/>
</dbReference>